<reference evidence="1 2" key="1">
    <citation type="submission" date="2021-06" db="EMBL/GenBank/DDBJ databases">
        <title>Caerostris darwini draft genome.</title>
        <authorList>
            <person name="Kono N."/>
            <person name="Arakawa K."/>
        </authorList>
    </citation>
    <scope>NUCLEOTIDE SEQUENCE [LARGE SCALE GENOMIC DNA]</scope>
</reference>
<dbReference type="EMBL" id="BPLQ01006531">
    <property type="protein sequence ID" value="GIY23297.1"/>
    <property type="molecule type" value="Genomic_DNA"/>
</dbReference>
<accession>A0AAV4RS75</accession>
<keyword evidence="2" id="KW-1185">Reference proteome</keyword>
<name>A0AAV4RS75_9ARAC</name>
<organism evidence="1 2">
    <name type="scientific">Caerostris darwini</name>
    <dbReference type="NCBI Taxonomy" id="1538125"/>
    <lineage>
        <taxon>Eukaryota</taxon>
        <taxon>Metazoa</taxon>
        <taxon>Ecdysozoa</taxon>
        <taxon>Arthropoda</taxon>
        <taxon>Chelicerata</taxon>
        <taxon>Arachnida</taxon>
        <taxon>Araneae</taxon>
        <taxon>Araneomorphae</taxon>
        <taxon>Entelegynae</taxon>
        <taxon>Araneoidea</taxon>
        <taxon>Araneidae</taxon>
        <taxon>Caerostris</taxon>
    </lineage>
</organism>
<dbReference type="AlphaFoldDB" id="A0AAV4RS75"/>
<dbReference type="Proteomes" id="UP001054837">
    <property type="component" value="Unassembled WGS sequence"/>
</dbReference>
<comment type="caution">
    <text evidence="1">The sequence shown here is derived from an EMBL/GenBank/DDBJ whole genome shotgun (WGS) entry which is preliminary data.</text>
</comment>
<evidence type="ECO:0000313" key="1">
    <source>
        <dbReference type="EMBL" id="GIY23297.1"/>
    </source>
</evidence>
<evidence type="ECO:0000313" key="2">
    <source>
        <dbReference type="Proteomes" id="UP001054837"/>
    </source>
</evidence>
<gene>
    <name evidence="1" type="ORF">CDAR_431181</name>
</gene>
<proteinExistence type="predicted"/>
<sequence>MRQSFVRYMPTIWREFPKKRKNYEKASAGVAYEPFDKRSRNGRLAALTTAEKLPKYSILESQSTEEYASTERR</sequence>
<protein>
    <submittedName>
        <fullName evidence="1">Uncharacterized protein</fullName>
    </submittedName>
</protein>